<keyword evidence="3" id="KW-1185">Reference proteome</keyword>
<dbReference type="EMBL" id="JYDS01000107">
    <property type="protein sequence ID" value="KRZ25142.1"/>
    <property type="molecule type" value="Genomic_DNA"/>
</dbReference>
<evidence type="ECO:0000313" key="3">
    <source>
        <dbReference type="Proteomes" id="UP000054805"/>
    </source>
</evidence>
<accession>A0A0V1IRA0</accession>
<reference evidence="2 3" key="1">
    <citation type="submission" date="2015-01" db="EMBL/GenBank/DDBJ databases">
        <title>Evolution of Trichinella species and genotypes.</title>
        <authorList>
            <person name="Korhonen P.K."/>
            <person name="Edoardo P."/>
            <person name="Giuseppe L.R."/>
            <person name="Gasser R.B."/>
        </authorList>
    </citation>
    <scope>NUCLEOTIDE SEQUENCE [LARGE SCALE GENOMIC DNA]</scope>
    <source>
        <strain evidence="2">ISS588</strain>
    </source>
</reference>
<comment type="caution">
    <text evidence="2">The sequence shown here is derived from an EMBL/GenBank/DDBJ whole genome shotgun (WGS) entry which is preliminary data.</text>
</comment>
<organism evidence="2 3">
    <name type="scientific">Trichinella pseudospiralis</name>
    <name type="common">Parasitic roundworm</name>
    <dbReference type="NCBI Taxonomy" id="6337"/>
    <lineage>
        <taxon>Eukaryota</taxon>
        <taxon>Metazoa</taxon>
        <taxon>Ecdysozoa</taxon>
        <taxon>Nematoda</taxon>
        <taxon>Enoplea</taxon>
        <taxon>Dorylaimia</taxon>
        <taxon>Trichinellida</taxon>
        <taxon>Trichinellidae</taxon>
        <taxon>Trichinella</taxon>
    </lineage>
</organism>
<evidence type="ECO:0000313" key="2">
    <source>
        <dbReference type="EMBL" id="KRZ25142.1"/>
    </source>
</evidence>
<dbReference type="AlphaFoldDB" id="A0A0V1IRA0"/>
<feature type="signal peptide" evidence="1">
    <location>
        <begin position="1"/>
        <end position="21"/>
    </location>
</feature>
<dbReference type="Proteomes" id="UP000054805">
    <property type="component" value="Unassembled WGS sequence"/>
</dbReference>
<protein>
    <submittedName>
        <fullName evidence="2">Uncharacterized protein</fullName>
    </submittedName>
</protein>
<feature type="chain" id="PRO_5006880044" evidence="1">
    <location>
        <begin position="22"/>
        <end position="64"/>
    </location>
</feature>
<gene>
    <name evidence="2" type="ORF">T4B_13583</name>
</gene>
<sequence length="64" mass="7150">MSTTMMSIIFLIACINCKAAASDMAMSLAVAYCTHLSLILLRFACHFSRELVRFVEKKRSTTSN</sequence>
<name>A0A0V1IRA0_TRIPS</name>
<proteinExistence type="predicted"/>
<keyword evidence="1" id="KW-0732">Signal</keyword>
<evidence type="ECO:0000256" key="1">
    <source>
        <dbReference type="SAM" id="SignalP"/>
    </source>
</evidence>